<evidence type="ECO:0000256" key="12">
    <source>
        <dbReference type="PROSITE-ProRule" id="PRU00803"/>
    </source>
</evidence>
<sequence>MKLIVLPVIVLLATSSSCFNVDVKHPYVKEGPPNSLFGYTVDFHHEVGDNTYWLLTGAPSANSSNITSVDSSGAIFRCPIASNRNDCLEIPMYYPGKGSYAEVSKGMCLGVSLQSSHGIIVACGHKFSIEATSASVEPRMPGRCYVWSSNFSLMADVTPCIAMGPYYVRCMAGISIDFSKDGKLLNFGSIGVRSSTFQGLVSYFESTSKVQQSSDVTTMSYTDVLTNFGEFAYTDVIAGSPRDGDKIGMVHILSYSDSLRRLIMNTSLSGEQFGSYFGSETLSIDINNDGLEDLFVGAPFYSKQEAPDCGRVYLFMGTKSGIPKNTSTIIYGPETNFARFGFAISSIGDINLDGFPDIAVGAPGNEPKSSGAVYIYHGTATGVRPQYVQKILGKTIDSSLVGFGVSLSGGIDVDANNYPDIAVGVGYSDKAVILRSRPIMISKATVKVIPDHINFNDFNCIEEGQRATCVVVEICFQYGGVGVPNNQVFQYELSVLNSDNRIKLKNVDSNGIVKATSTVSRANNIHCLRQPAYAMVTKLRMMKREIREVFAPVNLRLGYSLLNPQQCELCPVIDSSIVTVQQTNVGFYVNIGGTRAVIGSTETLAINVRVRNVGEPAYLASVLITIPDFLPFIRVTETTANNITCEISGRDSGISTYKCSLNNPTTRNEEITFDFIVRSIYIPIDTTALDVVLSVSSASKDLNQDDNINRISIPVLYEADLSLSGYSSPLLVRYVSRSLNISEFTSLPLIGPTVTHIFRLENRGPGPVENFLLTVDWPVMYENVGYLMYLTSPPTISGADGSCTYTPNLIDPIGIRNRTRTSGRSLRNKRSTLSVNNRAYIPDATLLSCDSANIRCERITCTITGTRSIVDVTFVARLWQNTLNTIQKEGKFLLSSRGRLEPIGAKYLVQPGGKTENIAQADTQAMYDAPTIESAPVWIIVVSAMAGFFLLSGCVYILWKCGFFKRKKIEISGPIGAEENENQDGAELTTLTEEKEPTKVDLTDI</sequence>
<feature type="signal peptide" evidence="13">
    <location>
        <begin position="1"/>
        <end position="18"/>
    </location>
</feature>
<feature type="compositionally biased region" description="Basic and acidic residues" evidence="14">
    <location>
        <begin position="992"/>
        <end position="1005"/>
    </location>
</feature>
<dbReference type="OrthoDB" id="5317514at2759"/>
<evidence type="ECO:0000256" key="7">
    <source>
        <dbReference type="ARBA" id="ARBA00022989"/>
    </source>
</evidence>
<dbReference type="Pfam" id="PF08441">
    <property type="entry name" value="Integrin_A_Ig_1"/>
    <property type="match status" value="1"/>
</dbReference>
<keyword evidence="3 13" id="KW-0812">Transmembrane</keyword>
<dbReference type="Gene3D" id="2.60.40.1510">
    <property type="entry name" value="ntegrin, alpha v. Chain A, domain 3"/>
    <property type="match status" value="1"/>
</dbReference>
<evidence type="ECO:0000256" key="8">
    <source>
        <dbReference type="ARBA" id="ARBA00023037"/>
    </source>
</evidence>
<comment type="subcellular location">
    <subcellularLocation>
        <location evidence="1 13">Membrane</location>
        <topology evidence="1 13">Single-pass type I membrane protein</topology>
    </subcellularLocation>
</comment>
<feature type="chain" id="PRO_5001423875" description="Integrin alpha-2 domain-containing protein" evidence="13">
    <location>
        <begin position="19"/>
        <end position="1005"/>
    </location>
</feature>
<gene>
    <name evidence="18" type="ORF">TRIADDRAFT_54908</name>
</gene>
<dbReference type="InterPro" id="IPR032695">
    <property type="entry name" value="Integrin_dom_sf"/>
</dbReference>
<dbReference type="GO" id="GO:0038023">
    <property type="term" value="F:signaling receptor activity"/>
    <property type="evidence" value="ECO:0000318"/>
    <property type="project" value="GO_Central"/>
</dbReference>
<keyword evidence="10 13" id="KW-0675">Receptor</keyword>
<dbReference type="InterPro" id="IPR048286">
    <property type="entry name" value="Integrin_alpha_Ig-like_3"/>
</dbReference>
<dbReference type="InParanoid" id="B3RTB9"/>
<evidence type="ECO:0000259" key="15">
    <source>
        <dbReference type="Pfam" id="PF08441"/>
    </source>
</evidence>
<dbReference type="InterPro" id="IPR013519">
    <property type="entry name" value="Int_alpha_beta-p"/>
</dbReference>
<evidence type="ECO:0000256" key="5">
    <source>
        <dbReference type="ARBA" id="ARBA00022737"/>
    </source>
</evidence>
<dbReference type="Pfam" id="PF01839">
    <property type="entry name" value="FG-GAP"/>
    <property type="match status" value="2"/>
</dbReference>
<dbReference type="Proteomes" id="UP000009022">
    <property type="component" value="Unassembled WGS sequence"/>
</dbReference>
<feature type="domain" description="Integrin alpha second immunoglobulin-like" evidence="16">
    <location>
        <begin position="595"/>
        <end position="708"/>
    </location>
</feature>
<dbReference type="GO" id="GO:0008305">
    <property type="term" value="C:integrin complex"/>
    <property type="evidence" value="ECO:0000318"/>
    <property type="project" value="GO_Central"/>
</dbReference>
<evidence type="ECO:0000256" key="11">
    <source>
        <dbReference type="ARBA" id="ARBA00023180"/>
    </source>
</evidence>
<dbReference type="KEGG" id="tad:TRIADDRAFT_54908"/>
<proteinExistence type="inferred from homology"/>
<dbReference type="GO" id="GO:0007229">
    <property type="term" value="P:integrin-mediated signaling pathway"/>
    <property type="evidence" value="ECO:0000318"/>
    <property type="project" value="GO_Central"/>
</dbReference>
<dbReference type="eggNOG" id="KOG3637">
    <property type="taxonomic scope" value="Eukaryota"/>
</dbReference>
<feature type="region of interest" description="Disordered" evidence="14">
    <location>
        <begin position="977"/>
        <end position="1005"/>
    </location>
</feature>
<keyword evidence="9 13" id="KW-0472">Membrane</keyword>
<evidence type="ECO:0000256" key="14">
    <source>
        <dbReference type="SAM" id="MobiDB-lite"/>
    </source>
</evidence>
<evidence type="ECO:0000256" key="3">
    <source>
        <dbReference type="ARBA" id="ARBA00022692"/>
    </source>
</evidence>
<feature type="repeat" description="FG-GAP" evidence="12">
    <location>
        <begin position="263"/>
        <end position="324"/>
    </location>
</feature>
<keyword evidence="11" id="KW-0325">Glycoprotein</keyword>
<evidence type="ECO:0000259" key="17">
    <source>
        <dbReference type="Pfam" id="PF20806"/>
    </source>
</evidence>
<dbReference type="STRING" id="10228.B3RTB9"/>
<feature type="domain" description="Integrin alpha first immunoglubulin-like" evidence="15">
    <location>
        <begin position="436"/>
        <end position="587"/>
    </location>
</feature>
<evidence type="ECO:0000313" key="18">
    <source>
        <dbReference type="EMBL" id="EDV27201.1"/>
    </source>
</evidence>
<name>B3RTB9_TRIAD</name>
<dbReference type="InterPro" id="IPR013649">
    <property type="entry name" value="Integrin_alpha_Ig-like_1"/>
</dbReference>
<dbReference type="PRINTS" id="PR01185">
    <property type="entry name" value="INTEGRINA"/>
</dbReference>
<dbReference type="Pfam" id="PF20805">
    <property type="entry name" value="Integrin_A_Ig_2"/>
    <property type="match status" value="1"/>
</dbReference>
<dbReference type="CTD" id="6751875"/>
<dbReference type="PROSITE" id="PS51257">
    <property type="entry name" value="PROKAR_LIPOPROTEIN"/>
    <property type="match status" value="1"/>
</dbReference>
<dbReference type="GO" id="GO:0009986">
    <property type="term" value="C:cell surface"/>
    <property type="evidence" value="ECO:0000318"/>
    <property type="project" value="GO_Central"/>
</dbReference>
<reference evidence="18 19" key="1">
    <citation type="journal article" date="2008" name="Nature">
        <title>The Trichoplax genome and the nature of placozoans.</title>
        <authorList>
            <person name="Srivastava M."/>
            <person name="Begovic E."/>
            <person name="Chapman J."/>
            <person name="Putnam N.H."/>
            <person name="Hellsten U."/>
            <person name="Kawashima T."/>
            <person name="Kuo A."/>
            <person name="Mitros T."/>
            <person name="Salamov A."/>
            <person name="Carpenter M.L."/>
            <person name="Signorovitch A.Y."/>
            <person name="Moreno M.A."/>
            <person name="Kamm K."/>
            <person name="Grimwood J."/>
            <person name="Schmutz J."/>
            <person name="Shapiro H."/>
            <person name="Grigoriev I.V."/>
            <person name="Buss L.W."/>
            <person name="Schierwater B."/>
            <person name="Dellaporta S.L."/>
            <person name="Rokhsar D.S."/>
        </authorList>
    </citation>
    <scope>NUCLEOTIDE SEQUENCE [LARGE SCALE GENOMIC DNA]</scope>
    <source>
        <strain evidence="18 19">Grell-BS-1999</strain>
    </source>
</reference>
<dbReference type="RefSeq" id="XP_002111197.1">
    <property type="nucleotide sequence ID" value="XM_002111161.1"/>
</dbReference>
<dbReference type="SUPFAM" id="SSF69318">
    <property type="entry name" value="Integrin alpha N-terminal domain"/>
    <property type="match status" value="1"/>
</dbReference>
<feature type="repeat" description="FG-GAP" evidence="12">
    <location>
        <begin position="327"/>
        <end position="385"/>
    </location>
</feature>
<dbReference type="GO" id="GO:0098609">
    <property type="term" value="P:cell-cell adhesion"/>
    <property type="evidence" value="ECO:0000318"/>
    <property type="project" value="GO_Central"/>
</dbReference>
<protein>
    <recommendedName>
        <fullName evidence="20">Integrin alpha-2 domain-containing protein</fullName>
    </recommendedName>
</protein>
<dbReference type="PROSITE" id="PS51470">
    <property type="entry name" value="FG_GAP"/>
    <property type="match status" value="3"/>
</dbReference>
<dbReference type="InterPro" id="IPR028994">
    <property type="entry name" value="Integrin_alpha_N"/>
</dbReference>
<keyword evidence="5" id="KW-0677">Repeat</keyword>
<accession>B3RTB9</accession>
<dbReference type="AlphaFoldDB" id="B3RTB9"/>
<evidence type="ECO:0000256" key="4">
    <source>
        <dbReference type="ARBA" id="ARBA00022729"/>
    </source>
</evidence>
<dbReference type="SMART" id="SM00191">
    <property type="entry name" value="Int_alpha"/>
    <property type="match status" value="4"/>
</dbReference>
<dbReference type="FunCoup" id="B3RTB9">
    <property type="interactions" value="325"/>
</dbReference>
<keyword evidence="19" id="KW-1185">Reference proteome</keyword>
<feature type="domain" description="Integrin alpha third immunoglobulin-like" evidence="17">
    <location>
        <begin position="721"/>
        <end position="925"/>
    </location>
</feature>
<evidence type="ECO:0000259" key="16">
    <source>
        <dbReference type="Pfam" id="PF20805"/>
    </source>
</evidence>
<evidence type="ECO:0000256" key="9">
    <source>
        <dbReference type="ARBA" id="ARBA00023136"/>
    </source>
</evidence>
<dbReference type="Gene3D" id="2.60.40.1460">
    <property type="entry name" value="Integrin domains. Chain A, domain 2"/>
    <property type="match status" value="1"/>
</dbReference>
<evidence type="ECO:0000256" key="1">
    <source>
        <dbReference type="ARBA" id="ARBA00004479"/>
    </source>
</evidence>
<feature type="transmembrane region" description="Helical" evidence="13">
    <location>
        <begin position="937"/>
        <end position="959"/>
    </location>
</feature>
<evidence type="ECO:0000256" key="10">
    <source>
        <dbReference type="ARBA" id="ARBA00023170"/>
    </source>
</evidence>
<dbReference type="Pfam" id="PF20806">
    <property type="entry name" value="Integrin_A_Ig_3"/>
    <property type="match status" value="1"/>
</dbReference>
<dbReference type="InterPro" id="IPR000413">
    <property type="entry name" value="Integrin_alpha"/>
</dbReference>
<feature type="repeat" description="FG-GAP" evidence="12">
    <location>
        <begin position="20"/>
        <end position="87"/>
    </location>
</feature>
<dbReference type="Gene3D" id="1.20.5.930">
    <property type="entry name" value="Bicelle-embedded integrin alpha(iib) transmembrane segment"/>
    <property type="match status" value="1"/>
</dbReference>
<dbReference type="Gene3D" id="2.130.10.130">
    <property type="entry name" value="Integrin alpha, N-terminal"/>
    <property type="match status" value="1"/>
</dbReference>
<comment type="similarity">
    <text evidence="2 13">Belongs to the integrin alpha chain family.</text>
</comment>
<dbReference type="SUPFAM" id="SSF69179">
    <property type="entry name" value="Integrin domains"/>
    <property type="match status" value="3"/>
</dbReference>
<dbReference type="HOGENOM" id="CLU_004111_5_0_1"/>
<dbReference type="GeneID" id="6751875"/>
<dbReference type="InterPro" id="IPR013517">
    <property type="entry name" value="FG-GAP"/>
</dbReference>
<dbReference type="PROSITE" id="PS00242">
    <property type="entry name" value="INTEGRIN_ALPHA"/>
    <property type="match status" value="1"/>
</dbReference>
<dbReference type="PhylomeDB" id="B3RTB9"/>
<dbReference type="PANTHER" id="PTHR23220:SF122">
    <property type="entry name" value="INTEGRIN ALPHA-PS1"/>
    <property type="match status" value="1"/>
</dbReference>
<dbReference type="PANTHER" id="PTHR23220">
    <property type="entry name" value="INTEGRIN ALPHA"/>
    <property type="match status" value="1"/>
</dbReference>
<keyword evidence="4 13" id="KW-0732">Signal</keyword>
<dbReference type="InterPro" id="IPR048285">
    <property type="entry name" value="Integrin_alpha_Ig-like_2"/>
</dbReference>
<keyword evidence="7 13" id="KW-1133">Transmembrane helix</keyword>
<evidence type="ECO:0008006" key="20">
    <source>
        <dbReference type="Google" id="ProtNLM"/>
    </source>
</evidence>
<keyword evidence="8 13" id="KW-0401">Integrin</keyword>
<dbReference type="EMBL" id="DS985243">
    <property type="protein sequence ID" value="EDV27201.1"/>
    <property type="molecule type" value="Genomic_DNA"/>
</dbReference>
<dbReference type="Gene3D" id="2.60.40.1530">
    <property type="entry name" value="ntegrin, alpha v. Chain A, domain 4"/>
    <property type="match status" value="1"/>
</dbReference>
<dbReference type="InterPro" id="IPR018184">
    <property type="entry name" value="Integrin_alpha_C_CS"/>
</dbReference>
<evidence type="ECO:0000256" key="2">
    <source>
        <dbReference type="ARBA" id="ARBA00008054"/>
    </source>
</evidence>
<organism evidence="18 19">
    <name type="scientific">Trichoplax adhaerens</name>
    <name type="common">Trichoplax reptans</name>
    <dbReference type="NCBI Taxonomy" id="10228"/>
    <lineage>
        <taxon>Eukaryota</taxon>
        <taxon>Metazoa</taxon>
        <taxon>Placozoa</taxon>
        <taxon>Uniplacotomia</taxon>
        <taxon>Trichoplacea</taxon>
        <taxon>Trichoplacidae</taxon>
        <taxon>Trichoplax</taxon>
    </lineage>
</organism>
<evidence type="ECO:0000256" key="6">
    <source>
        <dbReference type="ARBA" id="ARBA00022889"/>
    </source>
</evidence>
<evidence type="ECO:0000313" key="19">
    <source>
        <dbReference type="Proteomes" id="UP000009022"/>
    </source>
</evidence>
<keyword evidence="6 13" id="KW-0130">Cell adhesion</keyword>
<evidence type="ECO:0000256" key="13">
    <source>
        <dbReference type="RuleBase" id="RU003762"/>
    </source>
</evidence>